<proteinExistence type="predicted"/>
<accession>A0ACC0MDC1</accession>
<reference evidence="1" key="1">
    <citation type="submission" date="2022-02" db="EMBL/GenBank/DDBJ databases">
        <title>Plant Genome Project.</title>
        <authorList>
            <person name="Zhang R.-G."/>
        </authorList>
    </citation>
    <scope>NUCLEOTIDE SEQUENCE</scope>
    <source>
        <strain evidence="1">AT1</strain>
    </source>
</reference>
<evidence type="ECO:0000313" key="1">
    <source>
        <dbReference type="EMBL" id="KAI8538975.1"/>
    </source>
</evidence>
<dbReference type="Proteomes" id="UP001062846">
    <property type="component" value="Chromosome 9"/>
</dbReference>
<dbReference type="EMBL" id="CM046396">
    <property type="protein sequence ID" value="KAI8538975.1"/>
    <property type="molecule type" value="Genomic_DNA"/>
</dbReference>
<sequence>MEELVGQYTLGRNAISENGILPCLMNIQPEHQININVSVPYVIGPEDRLVSMDLHQESFQTNLLFTYPGINLAMGL</sequence>
<keyword evidence="2" id="KW-1185">Reference proteome</keyword>
<gene>
    <name evidence="1" type="ORF">RHMOL_Rhmol09G0145000</name>
</gene>
<comment type="caution">
    <text evidence="1">The sequence shown here is derived from an EMBL/GenBank/DDBJ whole genome shotgun (WGS) entry which is preliminary data.</text>
</comment>
<organism evidence="1 2">
    <name type="scientific">Rhododendron molle</name>
    <name type="common">Chinese azalea</name>
    <name type="synonym">Azalea mollis</name>
    <dbReference type="NCBI Taxonomy" id="49168"/>
    <lineage>
        <taxon>Eukaryota</taxon>
        <taxon>Viridiplantae</taxon>
        <taxon>Streptophyta</taxon>
        <taxon>Embryophyta</taxon>
        <taxon>Tracheophyta</taxon>
        <taxon>Spermatophyta</taxon>
        <taxon>Magnoliopsida</taxon>
        <taxon>eudicotyledons</taxon>
        <taxon>Gunneridae</taxon>
        <taxon>Pentapetalae</taxon>
        <taxon>asterids</taxon>
        <taxon>Ericales</taxon>
        <taxon>Ericaceae</taxon>
        <taxon>Ericoideae</taxon>
        <taxon>Rhodoreae</taxon>
        <taxon>Rhododendron</taxon>
    </lineage>
</organism>
<protein>
    <submittedName>
        <fullName evidence="1">Uncharacterized protein</fullName>
    </submittedName>
</protein>
<evidence type="ECO:0000313" key="2">
    <source>
        <dbReference type="Proteomes" id="UP001062846"/>
    </source>
</evidence>
<name>A0ACC0MDC1_RHOML</name>